<organism evidence="2">
    <name type="scientific">Myoviridae sp. ctYA416</name>
    <dbReference type="NCBI Taxonomy" id="2825125"/>
    <lineage>
        <taxon>Viruses</taxon>
        <taxon>Duplodnaviria</taxon>
        <taxon>Heunggongvirae</taxon>
        <taxon>Uroviricota</taxon>
        <taxon>Caudoviricetes</taxon>
    </lineage>
</organism>
<proteinExistence type="predicted"/>
<reference evidence="2" key="1">
    <citation type="journal article" date="2021" name="Proc. Natl. Acad. Sci. U.S.A.">
        <title>A Catalog of Tens of Thousands of Viruses from Human Metagenomes Reveals Hidden Associations with Chronic Diseases.</title>
        <authorList>
            <person name="Tisza M.J."/>
            <person name="Buck C.B."/>
        </authorList>
    </citation>
    <scope>NUCLEOTIDE SEQUENCE</scope>
    <source>
        <strain evidence="2">CtYA416</strain>
    </source>
</reference>
<dbReference type="EMBL" id="BK016136">
    <property type="protein sequence ID" value="DAF97792.1"/>
    <property type="molecule type" value="Genomic_DNA"/>
</dbReference>
<accession>A0A8S5UTH6</accession>
<feature type="compositionally biased region" description="Low complexity" evidence="1">
    <location>
        <begin position="543"/>
        <end position="612"/>
    </location>
</feature>
<protein>
    <submittedName>
        <fullName evidence="2">Nucleoporin</fullName>
    </submittedName>
</protein>
<dbReference type="Gene3D" id="1.10.287.1490">
    <property type="match status" value="1"/>
</dbReference>
<sequence>MMAKSNYNSLRVPVIPLDYNSRFLAEKKEILFDYTTGKLYVVSAEDKTIIHDITQNIMTYVQDGMDISKLTFNIEGIGPVNLSQYIKQIQKFNIKLLNESNKKYYAPNVRFDNMSIVNFDGVVEVSGFTAAKNDTYAVKDGNLIKWVPRTDTGLLERVRVLEHNAPPDAAKFAQLQEDVKRVKLISDGYADVLNLHRDIDSNKQVLDEINGEFGPLKNKVQNNIQSITALNEKSTQYDTRLLGLEAKEDLTPRVQTLENTLGTLTAKEDLGPKLNALLQRIANLEQAEDYGAQINAIKQNITRMEDAREARTNSVDESINNLIAYKNTNTAAMGVINDRLAAFDNIGISDKLDRLFTRVDSLEAVPNFTKNISKLESTTNTLTNSFNLIKGKVDGLLNAEDPFPRIRTLEGKETYRNNIPSEAYQNLAAGADIEISPWRVYNFTLQTGSPKFRIKGGPNSYQEYILALNPTNLDGKAFMISIIRPDDVEIKLPKRIIASKNGEVQLVKLITYDSGVTWFYQVAPSFVGKDALIDDDSITLSEAAGTVTPRPTTGRTSGTTTATPSPSPSASASSAGSTTSAATPSSSQPASGPSSTGSTPSTTTAPSSQPVAGSSNVGDASSTPTQPPASSHT</sequence>
<evidence type="ECO:0000313" key="2">
    <source>
        <dbReference type="EMBL" id="DAF97792.1"/>
    </source>
</evidence>
<evidence type="ECO:0000256" key="1">
    <source>
        <dbReference type="SAM" id="MobiDB-lite"/>
    </source>
</evidence>
<feature type="compositionally biased region" description="Low complexity" evidence="1">
    <location>
        <begin position="620"/>
        <end position="633"/>
    </location>
</feature>
<name>A0A8S5UTH6_9CAUD</name>
<feature type="region of interest" description="Disordered" evidence="1">
    <location>
        <begin position="543"/>
        <end position="633"/>
    </location>
</feature>